<evidence type="ECO:0000313" key="2">
    <source>
        <dbReference type="WBParaSite" id="PS1159_v2.g7296.t1"/>
    </source>
</evidence>
<reference evidence="2" key="1">
    <citation type="submission" date="2022-11" db="UniProtKB">
        <authorList>
            <consortium name="WormBaseParasite"/>
        </authorList>
    </citation>
    <scope>IDENTIFICATION</scope>
</reference>
<sequence length="282" mass="32393">MNSKIYLSPKNLPPKCLTLAQTFQNLLDSGENSDVVFKIKDQDIRAHKLIISTRAPKLGEMLKELPSTEEYIQLTDCKPEDFKCFLTFLYTDDCCIFSANVEQLTDIATKWDVKPLIRKCMTFMENQIDVTSILRYATIGYGYRNEYNLYQKCVNMLPDLLPDINFIVNNGSKWVPISYDLLLDLVQNCNYIDGLEETLLYKILHWAKKECQHRKLSVTAHNIRLALGNITEYINYNLLSPETLATVVYKYQFLPSELLLECFCKLAIEEEANIQGAIGAAV</sequence>
<protein>
    <submittedName>
        <fullName evidence="2">BTB domain-containing protein</fullName>
    </submittedName>
</protein>
<evidence type="ECO:0000313" key="1">
    <source>
        <dbReference type="Proteomes" id="UP000887580"/>
    </source>
</evidence>
<name>A0AC35GPG1_9BILA</name>
<proteinExistence type="predicted"/>
<organism evidence="1 2">
    <name type="scientific">Panagrolaimus sp. PS1159</name>
    <dbReference type="NCBI Taxonomy" id="55785"/>
    <lineage>
        <taxon>Eukaryota</taxon>
        <taxon>Metazoa</taxon>
        <taxon>Ecdysozoa</taxon>
        <taxon>Nematoda</taxon>
        <taxon>Chromadorea</taxon>
        <taxon>Rhabditida</taxon>
        <taxon>Tylenchina</taxon>
        <taxon>Panagrolaimomorpha</taxon>
        <taxon>Panagrolaimoidea</taxon>
        <taxon>Panagrolaimidae</taxon>
        <taxon>Panagrolaimus</taxon>
    </lineage>
</organism>
<dbReference type="WBParaSite" id="PS1159_v2.g7296.t1">
    <property type="protein sequence ID" value="PS1159_v2.g7296.t1"/>
    <property type="gene ID" value="PS1159_v2.g7296"/>
</dbReference>
<accession>A0AC35GPG1</accession>
<dbReference type="Proteomes" id="UP000887580">
    <property type="component" value="Unplaced"/>
</dbReference>